<keyword evidence="6 12" id="KW-0862">Zinc</keyword>
<evidence type="ECO:0000256" key="9">
    <source>
        <dbReference type="ARBA" id="ARBA00047761"/>
    </source>
</evidence>
<evidence type="ECO:0000256" key="8">
    <source>
        <dbReference type="ARBA" id="ARBA00023242"/>
    </source>
</evidence>
<keyword evidence="17" id="KW-1185">Reference proteome</keyword>
<keyword evidence="3 12" id="KW-0479">Metal-binding</keyword>
<feature type="coiled-coil region" evidence="13">
    <location>
        <begin position="78"/>
        <end position="105"/>
    </location>
</feature>
<evidence type="ECO:0000256" key="3">
    <source>
        <dbReference type="ARBA" id="ARBA00022723"/>
    </source>
</evidence>
<feature type="compositionally biased region" description="Low complexity" evidence="14">
    <location>
        <begin position="259"/>
        <end position="276"/>
    </location>
</feature>
<feature type="compositionally biased region" description="Pro residues" evidence="14">
    <location>
        <begin position="290"/>
        <end position="299"/>
    </location>
</feature>
<evidence type="ECO:0000256" key="12">
    <source>
        <dbReference type="RuleBase" id="RU367080"/>
    </source>
</evidence>
<dbReference type="GO" id="GO:0043175">
    <property type="term" value="F:RNA polymerase core enzyme binding"/>
    <property type="evidence" value="ECO:0007669"/>
    <property type="project" value="UniProtKB-UniRule"/>
</dbReference>
<dbReference type="VEuPathDB" id="FungiDB:CNBG_0971"/>
<dbReference type="Gene3D" id="1.25.40.820">
    <property type="match status" value="1"/>
</dbReference>
<evidence type="ECO:0000256" key="11">
    <source>
        <dbReference type="PROSITE-ProRule" id="PRU00812"/>
    </source>
</evidence>
<accession>A0A095ECD0</accession>
<dbReference type="OMA" id="GNTWDDV"/>
<comment type="similarity">
    <text evidence="2 11 12">Belongs to the RPAP2 family.</text>
</comment>
<dbReference type="Proteomes" id="UP000029445">
    <property type="component" value="Chromosome 2"/>
</dbReference>
<dbReference type="InterPro" id="IPR038534">
    <property type="entry name" value="Rtr1/RPAP2_sf"/>
</dbReference>
<reference evidence="16 17" key="2">
    <citation type="journal article" date="2018" name="Proc. Natl. Acad. Sci.">
        <title>RNAi is a critical determinant of centromere evolution in closely related fungi.</title>
        <authorList>
            <person name="Yadav V."/>
            <person name="Sun S."/>
            <person name="Billmyre R.B."/>
            <person name="Thimmappa B.C."/>
            <person name="Shea T."/>
            <person name="Lintner R."/>
            <person name="Bakkeren G."/>
            <person name="Cuomo C.A."/>
            <person name="Heitman J."/>
            <person name="Sanyal K."/>
        </authorList>
    </citation>
    <scope>NUCLEOTIDE SEQUENCE [LARGE SCALE GENOMIC DNA]</scope>
    <source>
        <strain evidence="16 17">R265</strain>
    </source>
</reference>
<dbReference type="AlphaFoldDB" id="A0A095ECD0"/>
<dbReference type="InterPro" id="IPR007308">
    <property type="entry name" value="Rtr1/RPAP2_dom"/>
</dbReference>
<evidence type="ECO:0000313" key="17">
    <source>
        <dbReference type="Proteomes" id="UP000029445"/>
    </source>
</evidence>
<proteinExistence type="inferred from homology"/>
<evidence type="ECO:0000256" key="10">
    <source>
        <dbReference type="ARBA" id="ARBA00048336"/>
    </source>
</evidence>
<evidence type="ECO:0000256" key="13">
    <source>
        <dbReference type="SAM" id="Coils"/>
    </source>
</evidence>
<dbReference type="GO" id="GO:0008270">
    <property type="term" value="F:zinc ion binding"/>
    <property type="evidence" value="ECO:0007669"/>
    <property type="project" value="UniProtKB-KW"/>
</dbReference>
<organism evidence="16 17">
    <name type="scientific">Cryptococcus deuterogattii (strain R265)</name>
    <name type="common">Cryptococcus gattii VGII (strain R265)</name>
    <dbReference type="NCBI Taxonomy" id="294750"/>
    <lineage>
        <taxon>Eukaryota</taxon>
        <taxon>Fungi</taxon>
        <taxon>Dikarya</taxon>
        <taxon>Basidiomycota</taxon>
        <taxon>Agaricomycotina</taxon>
        <taxon>Tremellomycetes</taxon>
        <taxon>Tremellales</taxon>
        <taxon>Cryptococcaceae</taxon>
        <taxon>Cryptococcus</taxon>
        <taxon>Cryptococcus gattii species complex</taxon>
    </lineage>
</organism>
<keyword evidence="4 12" id="KW-0863">Zinc-finger</keyword>
<keyword evidence="8 12" id="KW-0539">Nucleus</keyword>
<dbReference type="OrthoDB" id="2564707at2759"/>
<dbReference type="STRING" id="294750.A0A095ECD0"/>
<dbReference type="FunFam" id="1.25.40.820:FF:000005">
    <property type="entry name" value="Unplaced genomic scaffold supercont1.2, whole genome shotgun sequence"/>
    <property type="match status" value="1"/>
</dbReference>
<comment type="function">
    <text evidence="12">Putative RNA polymerase II subunit B1 C-terminal domain (CTD) phosphatase involved in RNA polymerase II transcription regulation.</text>
</comment>
<comment type="catalytic activity">
    <reaction evidence="9 12">
        <text>O-phospho-L-seryl-[protein] + H2O = L-seryl-[protein] + phosphate</text>
        <dbReference type="Rhea" id="RHEA:20629"/>
        <dbReference type="Rhea" id="RHEA-COMP:9863"/>
        <dbReference type="Rhea" id="RHEA-COMP:11604"/>
        <dbReference type="ChEBI" id="CHEBI:15377"/>
        <dbReference type="ChEBI" id="CHEBI:29999"/>
        <dbReference type="ChEBI" id="CHEBI:43474"/>
        <dbReference type="ChEBI" id="CHEBI:83421"/>
        <dbReference type="EC" id="3.1.3.16"/>
    </reaction>
</comment>
<dbReference type="PROSITE" id="PS51479">
    <property type="entry name" value="ZF_RTR1"/>
    <property type="match status" value="1"/>
</dbReference>
<dbReference type="EMBL" id="CP025760">
    <property type="protein sequence ID" value="KGB75133.1"/>
    <property type="molecule type" value="Genomic_DNA"/>
</dbReference>
<gene>
    <name evidence="16" type="ORF">CNBG_0971</name>
</gene>
<dbReference type="Pfam" id="PF04181">
    <property type="entry name" value="RPAP2_Rtr1"/>
    <property type="match status" value="1"/>
</dbReference>
<evidence type="ECO:0000259" key="15">
    <source>
        <dbReference type="PROSITE" id="PS51479"/>
    </source>
</evidence>
<dbReference type="GO" id="GO:0008420">
    <property type="term" value="F:RNA polymerase II CTD heptapeptide repeat phosphatase activity"/>
    <property type="evidence" value="ECO:0007669"/>
    <property type="project" value="UniProtKB-UniRule"/>
</dbReference>
<protein>
    <recommendedName>
        <fullName evidence="12">RNA polymerase II subunit B1 CTD phosphatase RPAP2 homolog</fullName>
        <ecNumber evidence="12">3.1.3.16</ecNumber>
    </recommendedName>
</protein>
<dbReference type="HOGENOM" id="CLU_653846_0_0_1"/>
<dbReference type="PANTHER" id="PTHR14732">
    <property type="entry name" value="RNA POLYMERASE II SUBUNIT B1 CTD PHOSPHATASE RPAP2-RELATED"/>
    <property type="match status" value="1"/>
</dbReference>
<evidence type="ECO:0000256" key="5">
    <source>
        <dbReference type="ARBA" id="ARBA00022801"/>
    </source>
</evidence>
<evidence type="ECO:0000256" key="2">
    <source>
        <dbReference type="ARBA" id="ARBA00005676"/>
    </source>
</evidence>
<feature type="compositionally biased region" description="Pro residues" evidence="14">
    <location>
        <begin position="18"/>
        <end position="28"/>
    </location>
</feature>
<dbReference type="InterPro" id="IPR039693">
    <property type="entry name" value="Rtr1/RPAP2"/>
</dbReference>
<evidence type="ECO:0000256" key="4">
    <source>
        <dbReference type="ARBA" id="ARBA00022771"/>
    </source>
</evidence>
<name>A0A095ECD0_CRYD2</name>
<dbReference type="PANTHER" id="PTHR14732:SF0">
    <property type="entry name" value="RNA POLYMERASE II SUBUNIT B1 CTD PHOSPHATASE RPAP2-RELATED"/>
    <property type="match status" value="1"/>
</dbReference>
<dbReference type="RefSeq" id="XP_062881095.1">
    <property type="nucleotide sequence ID" value="XM_063025025.1"/>
</dbReference>
<dbReference type="KEGG" id="cdeu:CNBG_0971"/>
<comment type="subcellular location">
    <subcellularLocation>
        <location evidence="1 12">Nucleus</location>
    </subcellularLocation>
</comment>
<feature type="region of interest" description="Disordered" evidence="14">
    <location>
        <begin position="361"/>
        <end position="399"/>
    </location>
</feature>
<evidence type="ECO:0000256" key="7">
    <source>
        <dbReference type="ARBA" id="ARBA00022912"/>
    </source>
</evidence>
<keyword evidence="7 12" id="KW-0904">Protein phosphatase</keyword>
<dbReference type="GO" id="GO:0005634">
    <property type="term" value="C:nucleus"/>
    <property type="evidence" value="ECO:0007669"/>
    <property type="project" value="UniProtKB-SubCell"/>
</dbReference>
<feature type="compositionally biased region" description="Polar residues" evidence="14">
    <location>
        <begin position="45"/>
        <end position="54"/>
    </location>
</feature>
<dbReference type="GeneID" id="88177179"/>
<keyword evidence="13" id="KW-0175">Coiled coil</keyword>
<feature type="domain" description="RTR1-type" evidence="15">
    <location>
        <begin position="111"/>
        <end position="198"/>
    </location>
</feature>
<evidence type="ECO:0000313" key="16">
    <source>
        <dbReference type="EMBL" id="KGB75133.1"/>
    </source>
</evidence>
<feature type="compositionally biased region" description="Acidic residues" evidence="14">
    <location>
        <begin position="375"/>
        <end position="384"/>
    </location>
</feature>
<feature type="compositionally biased region" description="Low complexity" evidence="14">
    <location>
        <begin position="1"/>
        <end position="17"/>
    </location>
</feature>
<evidence type="ECO:0000256" key="6">
    <source>
        <dbReference type="ARBA" id="ARBA00022833"/>
    </source>
</evidence>
<feature type="compositionally biased region" description="Pro residues" evidence="14">
    <location>
        <begin position="317"/>
        <end position="327"/>
    </location>
</feature>
<reference evidence="16 17" key="1">
    <citation type="journal article" date="2011" name="MBio">
        <title>Genome variation in Cryptococcus gattii, an emerging pathogen of immunocompetent hosts.</title>
        <authorList>
            <person name="D'Souza C.A."/>
            <person name="Kronstad J.W."/>
            <person name="Taylor G."/>
            <person name="Warren R."/>
            <person name="Yuen M."/>
            <person name="Hu G."/>
            <person name="Jung W.H."/>
            <person name="Sham A."/>
            <person name="Kidd S.E."/>
            <person name="Tangen K."/>
            <person name="Lee N."/>
            <person name="Zeilmaker T."/>
            <person name="Sawkins J."/>
            <person name="McVicker G."/>
            <person name="Shah S."/>
            <person name="Gnerre S."/>
            <person name="Griggs A."/>
            <person name="Zeng Q."/>
            <person name="Bartlett K."/>
            <person name="Li W."/>
            <person name="Wang X."/>
            <person name="Heitman J."/>
            <person name="Stajich J.E."/>
            <person name="Fraser J.A."/>
            <person name="Meyer W."/>
            <person name="Carter D."/>
            <person name="Schein J."/>
            <person name="Krzywinski M."/>
            <person name="Kwon-Chung K.J."/>
            <person name="Varma A."/>
            <person name="Wang J."/>
            <person name="Brunham R."/>
            <person name="Fyfe M."/>
            <person name="Ouellette B.F."/>
            <person name="Siddiqui A."/>
            <person name="Marra M."/>
            <person name="Jones S."/>
            <person name="Holt R."/>
            <person name="Birren B.W."/>
            <person name="Galagan J.E."/>
            <person name="Cuomo C.A."/>
        </authorList>
    </citation>
    <scope>NUCLEOTIDE SEQUENCE [LARGE SCALE GENOMIC DNA]</scope>
    <source>
        <strain evidence="16 17">R265</strain>
    </source>
</reference>
<sequence>MPIAIPTSQSSSAAAPTIPAPVVPPAPRNPVRLSVAARDHHQPSAGPSTASSVRVQADSIPSGDASIAPAGGEDAEALKRAAIRKAQLQRRVERWMDKLMEETVDRATFKKSVSHFTPPNYLEITHERHLNSLCSYPVCPNPPYRPYSSSRRFVISTRARTIKPKEGNEEEGYCSKKCKARSGWVESKLDREAVWLRGKVEDIELLEELEERGEVDLEAMMKEEPRMANRRASIARTTPSPVPKPALPPKQIISNPKQPLASESPAPAPSANAVTSLIESLTIHERPVPSAAPAPPSPSGPADHPISSHVPSTVEPQPQPLPLPQPQPQSSLSTHARRNPNSLLSASSTLTRSLLSATNSIPAAAISQSSRHGDDSEEEESEVSEWEREMSFGEETEEVKGWFEEAMAAREMLGDKEETE</sequence>
<evidence type="ECO:0000256" key="14">
    <source>
        <dbReference type="SAM" id="MobiDB-lite"/>
    </source>
</evidence>
<dbReference type="EC" id="3.1.3.16" evidence="12"/>
<evidence type="ECO:0000256" key="1">
    <source>
        <dbReference type="ARBA" id="ARBA00004123"/>
    </source>
</evidence>
<feature type="region of interest" description="Disordered" evidence="14">
    <location>
        <begin position="228"/>
        <end position="347"/>
    </location>
</feature>
<dbReference type="GO" id="GO:0005737">
    <property type="term" value="C:cytoplasm"/>
    <property type="evidence" value="ECO:0007669"/>
    <property type="project" value="TreeGrafter"/>
</dbReference>
<comment type="catalytic activity">
    <reaction evidence="10 12">
        <text>O-phospho-L-threonyl-[protein] + H2O = L-threonyl-[protein] + phosphate</text>
        <dbReference type="Rhea" id="RHEA:47004"/>
        <dbReference type="Rhea" id="RHEA-COMP:11060"/>
        <dbReference type="Rhea" id="RHEA-COMP:11605"/>
        <dbReference type="ChEBI" id="CHEBI:15377"/>
        <dbReference type="ChEBI" id="CHEBI:30013"/>
        <dbReference type="ChEBI" id="CHEBI:43474"/>
        <dbReference type="ChEBI" id="CHEBI:61977"/>
        <dbReference type="EC" id="3.1.3.16"/>
    </reaction>
</comment>
<keyword evidence="5 12" id="KW-0378">Hydrolase</keyword>
<feature type="region of interest" description="Disordered" evidence="14">
    <location>
        <begin position="1"/>
        <end position="58"/>
    </location>
</feature>